<dbReference type="GO" id="GO:0042026">
    <property type="term" value="P:protein refolding"/>
    <property type="evidence" value="ECO:0007669"/>
    <property type="project" value="InterPro"/>
</dbReference>
<evidence type="ECO:0000256" key="1">
    <source>
        <dbReference type="ARBA" id="ARBA00006607"/>
    </source>
</evidence>
<dbReference type="InterPro" id="IPR002423">
    <property type="entry name" value="Cpn60/GroEL/TCP-1"/>
</dbReference>
<evidence type="ECO:0000313" key="5">
    <source>
        <dbReference type="Proteomes" id="UP000184277"/>
    </source>
</evidence>
<dbReference type="EMBL" id="MOKI01000054">
    <property type="protein sequence ID" value="OJR51391.1"/>
    <property type="molecule type" value="Genomic_DNA"/>
</dbReference>
<name>A0A8E2GSU9_ECOLX</name>
<keyword evidence="3" id="KW-0472">Membrane</keyword>
<keyword evidence="3" id="KW-1133">Transmembrane helix</keyword>
<dbReference type="InterPro" id="IPR027413">
    <property type="entry name" value="GROEL-like_equatorial_sf"/>
</dbReference>
<reference evidence="4 5" key="1">
    <citation type="submission" date="2016-10" db="EMBL/GenBank/DDBJ databases">
        <title>Comprehensive resistome analysis reveals the prevalence of NDM and MCR-1 in Chinese poultry production.</title>
        <authorList>
            <person name="Wang Y."/>
            <person name="Zhang R."/>
            <person name="Li J."/>
            <person name="Wu Z."/>
            <person name="Wenjuan Y."/>
            <person name="Schwarz S."/>
            <person name="Tyrrell J."/>
            <person name="Zheng Y."/>
            <person name="Wang S."/>
            <person name="Shen Z."/>
            <person name="Liu Z."/>
            <person name="Lei L."/>
            <person name="Li M."/>
            <person name="Zhang Q."/>
            <person name="Wu C."/>
            <person name="Zhang Q."/>
            <person name="Wu Y."/>
            <person name="Walsh T."/>
            <person name="Shen J."/>
        </authorList>
    </citation>
    <scope>NUCLEOTIDE SEQUENCE [LARGE SCALE GENOMIC DNA]</scope>
    <source>
        <strain evidence="4 5">570</strain>
    </source>
</reference>
<protein>
    <recommendedName>
        <fullName evidence="6">Chaperonin Cpn60</fullName>
    </recommendedName>
</protein>
<accession>A0A8E2GSU9</accession>
<dbReference type="AlphaFoldDB" id="A0A8E2GSU9"/>
<evidence type="ECO:0000256" key="2">
    <source>
        <dbReference type="ARBA" id="ARBA00023186"/>
    </source>
</evidence>
<dbReference type="InterPro" id="IPR001844">
    <property type="entry name" value="Cpn60/GroEL"/>
</dbReference>
<proteinExistence type="inferred from homology"/>
<feature type="transmembrane region" description="Helical" evidence="3">
    <location>
        <begin position="55"/>
        <end position="71"/>
    </location>
</feature>
<dbReference type="PANTHER" id="PTHR45633">
    <property type="entry name" value="60 KDA HEAT SHOCK PROTEIN, MITOCHONDRIAL"/>
    <property type="match status" value="1"/>
</dbReference>
<gene>
    <name evidence="4" type="ORF">BK383_23505</name>
</gene>
<dbReference type="GO" id="GO:0005524">
    <property type="term" value="F:ATP binding"/>
    <property type="evidence" value="ECO:0007669"/>
    <property type="project" value="InterPro"/>
</dbReference>
<evidence type="ECO:0000313" key="4">
    <source>
        <dbReference type="EMBL" id="OJR51391.1"/>
    </source>
</evidence>
<comment type="caution">
    <text evidence="4">The sequence shown here is derived from an EMBL/GenBank/DDBJ whole genome shotgun (WGS) entry which is preliminary data.</text>
</comment>
<keyword evidence="2" id="KW-0143">Chaperone</keyword>
<dbReference type="SUPFAM" id="SSF48592">
    <property type="entry name" value="GroEL equatorial domain-like"/>
    <property type="match status" value="1"/>
</dbReference>
<dbReference type="Pfam" id="PF00118">
    <property type="entry name" value="Cpn60_TCP1"/>
    <property type="match status" value="1"/>
</dbReference>
<evidence type="ECO:0000256" key="3">
    <source>
        <dbReference type="SAM" id="Phobius"/>
    </source>
</evidence>
<dbReference type="Gene3D" id="1.10.560.10">
    <property type="entry name" value="GroEL-like equatorial domain"/>
    <property type="match status" value="1"/>
</dbReference>
<keyword evidence="3" id="KW-0812">Transmembrane</keyword>
<sequence length="107" mass="11699">MGAQMVKEVASKANDAAGDGTTTATVLAQAIITEGLKAVAAGMNPMDLKRGIDKAVTAAVAFFLLFSVEILRRTPLTRRRVCRCSVSVVAHYRELFRPDKRKFKIIF</sequence>
<dbReference type="GO" id="GO:0140662">
    <property type="term" value="F:ATP-dependent protein folding chaperone"/>
    <property type="evidence" value="ECO:0007669"/>
    <property type="project" value="InterPro"/>
</dbReference>
<organism evidence="4 5">
    <name type="scientific">Escherichia coli</name>
    <dbReference type="NCBI Taxonomy" id="562"/>
    <lineage>
        <taxon>Bacteria</taxon>
        <taxon>Pseudomonadati</taxon>
        <taxon>Pseudomonadota</taxon>
        <taxon>Gammaproteobacteria</taxon>
        <taxon>Enterobacterales</taxon>
        <taxon>Enterobacteriaceae</taxon>
        <taxon>Escherichia</taxon>
    </lineage>
</organism>
<dbReference type="Proteomes" id="UP000184277">
    <property type="component" value="Unassembled WGS sequence"/>
</dbReference>
<comment type="similarity">
    <text evidence="1">Belongs to the chaperonin (HSP60) family.</text>
</comment>
<evidence type="ECO:0008006" key="6">
    <source>
        <dbReference type="Google" id="ProtNLM"/>
    </source>
</evidence>